<dbReference type="PROSITE" id="PS00502">
    <property type="entry name" value="POLYGALACTURONASE"/>
    <property type="match status" value="1"/>
</dbReference>
<dbReference type="RefSeq" id="WP_220160901.1">
    <property type="nucleotide sequence ID" value="NZ_CP080507.1"/>
</dbReference>
<proteinExistence type="inferred from homology"/>
<dbReference type="Gene3D" id="2.160.20.10">
    <property type="entry name" value="Single-stranded right-handed beta-helix, Pectin lyase-like"/>
    <property type="match status" value="1"/>
</dbReference>
<keyword evidence="8" id="KW-1185">Reference proteome</keyword>
<evidence type="ECO:0000256" key="6">
    <source>
        <dbReference type="SAM" id="SignalP"/>
    </source>
</evidence>
<dbReference type="GO" id="GO:0004650">
    <property type="term" value="F:polygalacturonase activity"/>
    <property type="evidence" value="ECO:0007669"/>
    <property type="project" value="InterPro"/>
</dbReference>
<comment type="similarity">
    <text evidence="1 4">Belongs to the glycosyl hydrolase 28 family.</text>
</comment>
<sequence length="458" mass="49088">MKRRRTAFLFALVTSLAAAHPTVFNVRDFGATGDGVTIETAAFARAVAAASSAGGGTVLVPPGRYLSGTIELKSHITLEVAGGATILGSEHPDDYPATPDEWGEEKEVIAPLIYAVDADNITLTGRGTIDGQGRIWWKRLELAHPNPKRGWRPPATPAERAEVKNLSRGRPRLIRLVRCRDVLIENLNLRNAADWTVHPLLCEFVRVERVAIFGEKGSHNTDGIDPEACRQVVIAGCRIDTGDDCVTLKSGRDASGRRMGRPTENVTISDCVMYRGHGGVTIGSEMSGGVRNVTVTNCVFQGTDTGIRIKSQRGRGGVVEGVTVSNIVMQDVATPFLITTFYAGGDQPEDVRPVDEGTPRYRDFHFASITARGAKIAGAITGLREMPVGDFTFTDVQIAAQSAFTITNAADVVFRGVRIDTAQGPALVAHNSDRINTEGLTRGSPHAGVPLIVDDGKQ</sequence>
<feature type="region of interest" description="Disordered" evidence="5">
    <location>
        <begin position="437"/>
        <end position="458"/>
    </location>
</feature>
<dbReference type="Pfam" id="PF00295">
    <property type="entry name" value="Glyco_hydro_28"/>
    <property type="match status" value="1"/>
</dbReference>
<dbReference type="PANTHER" id="PTHR31339">
    <property type="entry name" value="PECTIN LYASE-RELATED"/>
    <property type="match status" value="1"/>
</dbReference>
<evidence type="ECO:0000256" key="4">
    <source>
        <dbReference type="RuleBase" id="RU361169"/>
    </source>
</evidence>
<evidence type="ECO:0000256" key="3">
    <source>
        <dbReference type="ARBA" id="ARBA00023295"/>
    </source>
</evidence>
<evidence type="ECO:0000256" key="2">
    <source>
        <dbReference type="ARBA" id="ARBA00022801"/>
    </source>
</evidence>
<reference evidence="7" key="1">
    <citation type="submission" date="2021-08" db="EMBL/GenBank/DDBJ databases">
        <title>Genome of a novel bacterium of the phylum Verrucomicrobia, Oleiharenicola sp. KSB-15.</title>
        <authorList>
            <person name="Chung J.-H."/>
            <person name="Ahn J.-H."/>
            <person name="Yoon Y."/>
            <person name="Kim D.-Y."/>
            <person name="An S.-H."/>
            <person name="Park I."/>
            <person name="Yeon J."/>
        </authorList>
    </citation>
    <scope>NUCLEOTIDE SEQUENCE</scope>
    <source>
        <strain evidence="7">KSB-15</strain>
    </source>
</reference>
<dbReference type="InterPro" id="IPR012334">
    <property type="entry name" value="Pectin_lyas_fold"/>
</dbReference>
<dbReference type="InterPro" id="IPR006626">
    <property type="entry name" value="PbH1"/>
</dbReference>
<dbReference type="InterPro" id="IPR051801">
    <property type="entry name" value="GH28_Enzymes"/>
</dbReference>
<dbReference type="InterPro" id="IPR000743">
    <property type="entry name" value="Glyco_hydro_28"/>
</dbReference>
<keyword evidence="6" id="KW-0732">Signal</keyword>
<evidence type="ECO:0000256" key="1">
    <source>
        <dbReference type="ARBA" id="ARBA00008834"/>
    </source>
</evidence>
<evidence type="ECO:0000256" key="5">
    <source>
        <dbReference type="SAM" id="MobiDB-lite"/>
    </source>
</evidence>
<keyword evidence="3 4" id="KW-0326">Glycosidase</keyword>
<dbReference type="PANTHER" id="PTHR31339:SF9">
    <property type="entry name" value="PLASMIN AND FIBRONECTIN-BINDING PROTEIN A"/>
    <property type="match status" value="1"/>
</dbReference>
<dbReference type="InterPro" id="IPR011050">
    <property type="entry name" value="Pectin_lyase_fold/virulence"/>
</dbReference>
<dbReference type="GO" id="GO:0005975">
    <property type="term" value="P:carbohydrate metabolic process"/>
    <property type="evidence" value="ECO:0007669"/>
    <property type="project" value="InterPro"/>
</dbReference>
<protein>
    <submittedName>
        <fullName evidence="7">Glycoside hydrolase family 28 protein</fullName>
    </submittedName>
</protein>
<dbReference type="AlphaFoldDB" id="A0A8F9XF78"/>
<gene>
    <name evidence="7" type="ORF">K0B96_10740</name>
</gene>
<dbReference type="KEGG" id="ole:K0B96_10740"/>
<feature type="chain" id="PRO_5034217546" evidence="6">
    <location>
        <begin position="20"/>
        <end position="458"/>
    </location>
</feature>
<dbReference type="SMART" id="SM00710">
    <property type="entry name" value="PbH1"/>
    <property type="match status" value="7"/>
</dbReference>
<evidence type="ECO:0000313" key="7">
    <source>
        <dbReference type="EMBL" id="QYM77797.1"/>
    </source>
</evidence>
<dbReference type="SUPFAM" id="SSF51126">
    <property type="entry name" value="Pectin lyase-like"/>
    <property type="match status" value="1"/>
</dbReference>
<organism evidence="7 8">
    <name type="scientific">Horticoccus luteus</name>
    <dbReference type="NCBI Taxonomy" id="2862869"/>
    <lineage>
        <taxon>Bacteria</taxon>
        <taxon>Pseudomonadati</taxon>
        <taxon>Verrucomicrobiota</taxon>
        <taxon>Opitutia</taxon>
        <taxon>Opitutales</taxon>
        <taxon>Opitutaceae</taxon>
        <taxon>Horticoccus</taxon>
    </lineage>
</organism>
<name>A0A8F9XF78_9BACT</name>
<dbReference type="EMBL" id="CP080507">
    <property type="protein sequence ID" value="QYM77797.1"/>
    <property type="molecule type" value="Genomic_DNA"/>
</dbReference>
<accession>A0A8F9XF78</accession>
<keyword evidence="2 4" id="KW-0378">Hydrolase</keyword>
<dbReference type="Proteomes" id="UP000825051">
    <property type="component" value="Chromosome"/>
</dbReference>
<feature type="signal peptide" evidence="6">
    <location>
        <begin position="1"/>
        <end position="19"/>
    </location>
</feature>
<evidence type="ECO:0000313" key="8">
    <source>
        <dbReference type="Proteomes" id="UP000825051"/>
    </source>
</evidence>